<proteinExistence type="predicted"/>
<sequence>MIEFPQELWHKIKSYEYQILQSSVMPEIMTDLSFHAYMPYHLSMHHYKGKQKLYEQMEKKRDIWIPYINEKDMMKLCSKYSNKAFHDCD</sequence>
<dbReference type="EMBL" id="MN740917">
    <property type="protein sequence ID" value="QHU17682.1"/>
    <property type="molecule type" value="Genomic_DNA"/>
</dbReference>
<organism evidence="1">
    <name type="scientific">viral metagenome</name>
    <dbReference type="NCBI Taxonomy" id="1070528"/>
    <lineage>
        <taxon>unclassified sequences</taxon>
        <taxon>metagenomes</taxon>
        <taxon>organismal metagenomes</taxon>
    </lineage>
</organism>
<accession>A0A6C0KI55</accession>
<reference evidence="1" key="1">
    <citation type="journal article" date="2020" name="Nature">
        <title>Giant virus diversity and host interactions through global metagenomics.</title>
        <authorList>
            <person name="Schulz F."/>
            <person name="Roux S."/>
            <person name="Paez-Espino D."/>
            <person name="Jungbluth S."/>
            <person name="Walsh D.A."/>
            <person name="Denef V.J."/>
            <person name="McMahon K.D."/>
            <person name="Konstantinidis K.T."/>
            <person name="Eloe-Fadrosh E.A."/>
            <person name="Kyrpides N.C."/>
            <person name="Woyke T."/>
        </authorList>
    </citation>
    <scope>NUCLEOTIDE SEQUENCE</scope>
    <source>
        <strain evidence="1">GVMAG-S-3300012919-55</strain>
    </source>
</reference>
<dbReference type="AlphaFoldDB" id="A0A6C0KI55"/>
<evidence type="ECO:0000313" key="1">
    <source>
        <dbReference type="EMBL" id="QHU17682.1"/>
    </source>
</evidence>
<protein>
    <submittedName>
        <fullName evidence="1">Uncharacterized protein</fullName>
    </submittedName>
</protein>
<name>A0A6C0KI55_9ZZZZ</name>